<organism evidence="10 11">
    <name type="scientific">Diutina rugosa</name>
    <name type="common">Yeast</name>
    <name type="synonym">Candida rugosa</name>
    <dbReference type="NCBI Taxonomy" id="5481"/>
    <lineage>
        <taxon>Eukaryota</taxon>
        <taxon>Fungi</taxon>
        <taxon>Dikarya</taxon>
        <taxon>Ascomycota</taxon>
        <taxon>Saccharomycotina</taxon>
        <taxon>Pichiomycetes</taxon>
        <taxon>Debaryomycetaceae</taxon>
        <taxon>Diutina</taxon>
    </lineage>
</organism>
<protein>
    <recommendedName>
        <fullName evidence="9">MIF4G domain-containing protein</fullName>
    </recommendedName>
</protein>
<evidence type="ECO:0000256" key="7">
    <source>
        <dbReference type="ARBA" id="ARBA00022917"/>
    </source>
</evidence>
<feature type="compositionally biased region" description="Basic and acidic residues" evidence="8">
    <location>
        <begin position="307"/>
        <end position="394"/>
    </location>
</feature>
<accession>A0A642V4T6</accession>
<dbReference type="GO" id="GO:0016281">
    <property type="term" value="C:eukaryotic translation initiation factor 4F complex"/>
    <property type="evidence" value="ECO:0007669"/>
    <property type="project" value="TreeGrafter"/>
</dbReference>
<dbReference type="GeneID" id="54778682"/>
<reference evidence="10 11" key="1">
    <citation type="submission" date="2019-07" db="EMBL/GenBank/DDBJ databases">
        <title>Genome assembly of two rare yeast pathogens: Diutina rugosa and Trichomonascus ciferrii.</title>
        <authorList>
            <person name="Mixao V."/>
            <person name="Saus E."/>
            <person name="Hansen A."/>
            <person name="Lass-Flor C."/>
            <person name="Gabaldon T."/>
        </authorList>
    </citation>
    <scope>NUCLEOTIDE SEQUENCE [LARGE SCALE GENOMIC DNA]</scope>
    <source>
        <strain evidence="10 11">CBS 613</strain>
    </source>
</reference>
<comment type="subcellular location">
    <subcellularLocation>
        <location evidence="1">Cytoplasm</location>
    </subcellularLocation>
</comment>
<feature type="compositionally biased region" description="Acidic residues" evidence="8">
    <location>
        <begin position="447"/>
        <end position="462"/>
    </location>
</feature>
<dbReference type="AlphaFoldDB" id="A0A642V4T6"/>
<dbReference type="OrthoDB" id="514777at2759"/>
<dbReference type="FunFam" id="1.25.40.180:FF:000020">
    <property type="entry name" value="Eukaryotic translation initiation factor subunit"/>
    <property type="match status" value="1"/>
</dbReference>
<feature type="compositionally biased region" description="Basic and acidic residues" evidence="8">
    <location>
        <begin position="422"/>
        <end position="446"/>
    </location>
</feature>
<feature type="region of interest" description="Disordered" evidence="8">
    <location>
        <begin position="538"/>
        <end position="633"/>
    </location>
</feature>
<keyword evidence="5" id="KW-0597">Phosphoprotein</keyword>
<feature type="region of interest" description="Disordered" evidence="8">
    <location>
        <begin position="916"/>
        <end position="1004"/>
    </location>
</feature>
<evidence type="ECO:0000256" key="5">
    <source>
        <dbReference type="ARBA" id="ARBA00022553"/>
    </source>
</evidence>
<dbReference type="InterPro" id="IPR003890">
    <property type="entry name" value="MIF4G-like_typ-3"/>
</dbReference>
<comment type="similarity">
    <text evidence="2">Belongs to the eukaryotic initiation factor 4G family.</text>
</comment>
<evidence type="ECO:0000256" key="4">
    <source>
        <dbReference type="ARBA" id="ARBA00022540"/>
    </source>
</evidence>
<dbReference type="GO" id="GO:0003729">
    <property type="term" value="F:mRNA binding"/>
    <property type="evidence" value="ECO:0007669"/>
    <property type="project" value="TreeGrafter"/>
</dbReference>
<feature type="compositionally biased region" description="Low complexity" evidence="8">
    <location>
        <begin position="218"/>
        <end position="253"/>
    </location>
</feature>
<gene>
    <name evidence="10" type="ORF">DIURU_000029</name>
</gene>
<keyword evidence="11" id="KW-1185">Reference proteome</keyword>
<sequence>MSDKHPKEEGVAAAAPASSNVPRASGGHNHFQGQQQQPHGKYPYSGQPYQGRKPQGQRPQGANKFVNQNGKKPYNKHGNQNHHYQQGQAIPQQAPGANYYGFPMYSYPYYPAAGAGYPMMPNAPQYGMPMQSSPTHTHLAPIPPAQVPASASNPTTPVLSPPQIATQMVSPKIKLTTKDGKPVDLEGMRKEQAAHHTATTPKSSPAPIKANLAPQKPPVAAAPEPVAAPVAAPVQKAATPEAKPASDSSAKSAAMEEFKRKILERAAAAKAAKEPKTEAPKTEAPKPVEKEVEPKAEPKVEPAQPQEEPKAEPKEEPKPEVTKEETKEETKAEEPKVEEAKVEEPKAEAVVEEPKAVEPKAEEAKAEEEPKVEQTIPDETKVEEPKAEEPKAEEPNAEEEAKESQNVEPSAEPVADAEEPSAEPKDAGESAEPKEPSEPKEVKIEEPTEEIPEEKAEEEDESFTVTQFLAKVNEAEMIEDIYSVTYPEGFTGADPSKKLEGKKFRYDPQFLYQFKDVVQFRVDPEFKAILDNASVEVRPRQNRQNSKFGMGMRRDNQSFRSGSQFNEPRQNSRSGSKRRGQGSSRDKGSRRNQSKRGKEKEEDNPQITIPKEEIKPLANSASRWVPRSRQKTEEQLVAEDGTVLLSPEDVDRKTKSLLNKLTLEMFDPITDDILKIAAQSKHEKDSKTVRSVIQHTFAKACDEPYWSEMYAKFCAKMCTNISDEVSDETMVLKDGTVPSGGALARRLLLTTCQTEYEKGWVDKLPTNDDGSPLEPEMMSDEYYAMAAAKRRGLGLVKFIGHLYNLNMLNDQVIFFCLRDQCKNCVDPSEDSLENLVQLVKTVGPKLEADESTRPILQLVFKNIQKILDNVELSSRIKFMLMDLQDLRKAKWVSMRAGDAGPKTIEEIHRDAELKKLEEKQQSDNKKRRHHDSGRSNSSRAGSSWNNSSQSSFLKKSPSFSRSNSQAPAAPAASPAPEMTRESSKRSESTHVNRFAALDDDDDSE</sequence>
<evidence type="ECO:0000256" key="8">
    <source>
        <dbReference type="SAM" id="MobiDB-lite"/>
    </source>
</evidence>
<dbReference type="VEuPathDB" id="FungiDB:DIURU_000029"/>
<dbReference type="Gene3D" id="1.25.40.180">
    <property type="match status" value="1"/>
</dbReference>
<feature type="domain" description="MIF4G" evidence="9">
    <location>
        <begin position="651"/>
        <end position="890"/>
    </location>
</feature>
<feature type="compositionally biased region" description="Basic and acidic residues" evidence="8">
    <location>
        <begin position="254"/>
        <end position="264"/>
    </location>
</feature>
<dbReference type="InterPro" id="IPR036211">
    <property type="entry name" value="eIF4G_eIF4E-bd_sf"/>
</dbReference>
<evidence type="ECO:0000313" key="11">
    <source>
        <dbReference type="Proteomes" id="UP000449547"/>
    </source>
</evidence>
<dbReference type="GO" id="GO:0003743">
    <property type="term" value="F:translation initiation factor activity"/>
    <property type="evidence" value="ECO:0007669"/>
    <property type="project" value="UniProtKB-KW"/>
</dbReference>
<keyword evidence="7" id="KW-0648">Protein biosynthesis</keyword>
<dbReference type="EMBL" id="SWFT01000004">
    <property type="protein sequence ID" value="KAA8908716.1"/>
    <property type="molecule type" value="Genomic_DNA"/>
</dbReference>
<evidence type="ECO:0000313" key="10">
    <source>
        <dbReference type="EMBL" id="KAA8908716.1"/>
    </source>
</evidence>
<evidence type="ECO:0000256" key="1">
    <source>
        <dbReference type="ARBA" id="ARBA00004496"/>
    </source>
</evidence>
<evidence type="ECO:0000256" key="3">
    <source>
        <dbReference type="ARBA" id="ARBA00022490"/>
    </source>
</evidence>
<dbReference type="InterPro" id="IPR016024">
    <property type="entry name" value="ARM-type_fold"/>
</dbReference>
<feature type="compositionally biased region" description="Polar residues" evidence="8">
    <location>
        <begin position="558"/>
        <end position="571"/>
    </location>
</feature>
<feature type="compositionally biased region" description="Basic and acidic residues" evidence="8">
    <location>
        <begin position="1"/>
        <end position="10"/>
    </location>
</feature>
<feature type="compositionally biased region" description="Low complexity" evidence="8">
    <location>
        <begin position="76"/>
        <end position="86"/>
    </location>
</feature>
<proteinExistence type="inferred from homology"/>
<evidence type="ECO:0000256" key="6">
    <source>
        <dbReference type="ARBA" id="ARBA00022884"/>
    </source>
</evidence>
<dbReference type="PANTHER" id="PTHR23253:SF9">
    <property type="entry name" value="EUKARYOTIC TRANSLATION INITIATION FACTOR 4 GAMMA 2"/>
    <property type="match status" value="1"/>
</dbReference>
<dbReference type="Gene3D" id="1.20.970.30">
    <property type="entry name" value="eIF4G, eIF4E-binding domain"/>
    <property type="match status" value="1"/>
</dbReference>
<dbReference type="Proteomes" id="UP000449547">
    <property type="component" value="Unassembled WGS sequence"/>
</dbReference>
<feature type="compositionally biased region" description="Basic and acidic residues" evidence="8">
    <location>
        <begin position="271"/>
        <end position="300"/>
    </location>
</feature>
<dbReference type="PANTHER" id="PTHR23253">
    <property type="entry name" value="EUKARYOTIC TRANSLATION INITIATION FACTOR 4 GAMMA"/>
    <property type="match status" value="1"/>
</dbReference>
<keyword evidence="6" id="KW-0694">RNA-binding</keyword>
<dbReference type="SUPFAM" id="SSF101489">
    <property type="entry name" value="Eukaryotic initiation factor 4f subunit eIF4g, eIF4e-binding domain"/>
    <property type="match status" value="1"/>
</dbReference>
<keyword evidence="3" id="KW-0963">Cytoplasm</keyword>
<name>A0A642V4T6_DIURU</name>
<evidence type="ECO:0000256" key="2">
    <source>
        <dbReference type="ARBA" id="ARBA00005775"/>
    </source>
</evidence>
<feature type="region of interest" description="Disordered" evidence="8">
    <location>
        <begin position="1"/>
        <end position="86"/>
    </location>
</feature>
<dbReference type="RefSeq" id="XP_034015144.1">
    <property type="nucleotide sequence ID" value="XM_034155601.1"/>
</dbReference>
<evidence type="ECO:0000259" key="9">
    <source>
        <dbReference type="SMART" id="SM00543"/>
    </source>
</evidence>
<feature type="compositionally biased region" description="Basic and acidic residues" evidence="8">
    <location>
        <begin position="978"/>
        <end position="990"/>
    </location>
</feature>
<dbReference type="Pfam" id="PF02854">
    <property type="entry name" value="MIF4G"/>
    <property type="match status" value="1"/>
</dbReference>
<dbReference type="SMART" id="SM00543">
    <property type="entry name" value="MIF4G"/>
    <property type="match status" value="1"/>
</dbReference>
<dbReference type="GO" id="GO:0010494">
    <property type="term" value="C:cytoplasmic stress granule"/>
    <property type="evidence" value="ECO:0007669"/>
    <property type="project" value="UniProtKB-ARBA"/>
</dbReference>
<dbReference type="SUPFAM" id="SSF48371">
    <property type="entry name" value="ARM repeat"/>
    <property type="match status" value="1"/>
</dbReference>
<dbReference type="OMA" id="QFYSVIT"/>
<comment type="caution">
    <text evidence="10">The sequence shown here is derived from an EMBL/GenBank/DDBJ whole genome shotgun (WGS) entry which is preliminary data.</text>
</comment>
<dbReference type="Pfam" id="PF12152">
    <property type="entry name" value="eIF_4G1"/>
    <property type="match status" value="1"/>
</dbReference>
<dbReference type="InterPro" id="IPR022745">
    <property type="entry name" value="eIF4G1_eIF4E-bd"/>
</dbReference>
<feature type="compositionally biased region" description="Low complexity" evidence="8">
    <location>
        <begin position="934"/>
        <end position="976"/>
    </location>
</feature>
<keyword evidence="4" id="KW-0396">Initiation factor</keyword>
<feature type="region of interest" description="Disordered" evidence="8">
    <location>
        <begin position="191"/>
        <end position="463"/>
    </location>
</feature>
<feature type="compositionally biased region" description="Low complexity" evidence="8">
    <location>
        <begin position="11"/>
        <end position="61"/>
    </location>
</feature>